<evidence type="ECO:0000313" key="1">
    <source>
        <dbReference type="EMBL" id="MFB8771119.1"/>
    </source>
</evidence>
<dbReference type="EMBL" id="JAYMRS010000020">
    <property type="protein sequence ID" value="MFB8771119.1"/>
    <property type="molecule type" value="Genomic_DNA"/>
</dbReference>
<comment type="caution">
    <text evidence="2">The sequence shown here is derived from an EMBL/GenBank/DDBJ whole genome shotgun (WGS) entry which is preliminary data.</text>
</comment>
<dbReference type="RefSeq" id="WP_017533175.1">
    <property type="nucleotide sequence ID" value="NZ_BAZE01000022.1"/>
</dbReference>
<reference evidence="2 3" key="1">
    <citation type="journal article" date="2019" name="Nat. Commun.">
        <title>The antimicrobial potential of Streptomyces from insect microbiomes.</title>
        <authorList>
            <person name="Chevrette M.G."/>
            <person name="Carlson C.M."/>
            <person name="Ortega H.E."/>
            <person name="Thomas C."/>
            <person name="Ananiev G.E."/>
            <person name="Barns K.J."/>
            <person name="Book A.J."/>
            <person name="Cagnazzo J."/>
            <person name="Carlos C."/>
            <person name="Flanigan W."/>
            <person name="Grubbs K.J."/>
            <person name="Horn H.A."/>
            <person name="Hoffmann F.M."/>
            <person name="Klassen J.L."/>
            <person name="Knack J.J."/>
            <person name="Lewin G.R."/>
            <person name="McDonald B.R."/>
            <person name="Muller L."/>
            <person name="Melo W.G.P."/>
            <person name="Pinto-Tomas A.A."/>
            <person name="Schmitz A."/>
            <person name="Wendt-Pienkowski E."/>
            <person name="Wildman S."/>
            <person name="Zhao M."/>
            <person name="Zhang F."/>
            <person name="Bugni T.S."/>
            <person name="Andes D.R."/>
            <person name="Pupo M.T."/>
            <person name="Currie C.R."/>
        </authorList>
    </citation>
    <scope>NUCLEOTIDE SEQUENCE [LARGE SCALE GENOMIC DNA]</scope>
    <source>
        <strain evidence="2 3">SID5840</strain>
    </source>
</reference>
<dbReference type="AlphaFoldDB" id="A0A7K2IR43"/>
<dbReference type="Proteomes" id="UP001585053">
    <property type="component" value="Unassembled WGS sequence"/>
</dbReference>
<evidence type="ECO:0000313" key="3">
    <source>
        <dbReference type="Proteomes" id="UP000467124"/>
    </source>
</evidence>
<evidence type="ECO:0000313" key="2">
    <source>
        <dbReference type="EMBL" id="MYR32449.1"/>
    </source>
</evidence>
<sequence>MILPHIHTPGIALEATRTRTGREVHAEFADRGVRGIDRRDVLSSPTIWPNRRMQEISAQFFVRVGEERALLGYVSLHEFNPNSGYVKCAVTVDREAPEDVHTAVVALTVNYAFAMWSIRKLYFWTPEPEVRGLAATGAVPAREGTLPEHLLDEGTLRPVNVFALYRAQWEETGVAFVESLVAGAGTREYLVDRGTS</sequence>
<keyword evidence="4" id="KW-1185">Reference proteome</keyword>
<gene>
    <name evidence="2" type="ORF">GTW20_09230</name>
    <name evidence="1" type="ORF">VSQ78_25745</name>
</gene>
<evidence type="ECO:0000313" key="4">
    <source>
        <dbReference type="Proteomes" id="UP001585053"/>
    </source>
</evidence>
<name>A0A7K2IR43_9ACTN</name>
<proteinExistence type="predicted"/>
<organism evidence="2 3">
    <name type="scientific">Nocardiopsis alba</name>
    <dbReference type="NCBI Taxonomy" id="53437"/>
    <lineage>
        <taxon>Bacteria</taxon>
        <taxon>Bacillati</taxon>
        <taxon>Actinomycetota</taxon>
        <taxon>Actinomycetes</taxon>
        <taxon>Streptosporangiales</taxon>
        <taxon>Nocardiopsidaceae</taxon>
        <taxon>Nocardiopsis</taxon>
    </lineage>
</organism>
<accession>A0A7K2IR43</accession>
<evidence type="ECO:0008006" key="5">
    <source>
        <dbReference type="Google" id="ProtNLM"/>
    </source>
</evidence>
<dbReference type="EMBL" id="WWHY01000001">
    <property type="protein sequence ID" value="MYR32449.1"/>
    <property type="molecule type" value="Genomic_DNA"/>
</dbReference>
<dbReference type="Gene3D" id="3.40.630.30">
    <property type="match status" value="1"/>
</dbReference>
<protein>
    <recommendedName>
        <fullName evidence="5">GNAT family N-acetyltransferase</fullName>
    </recommendedName>
</protein>
<reference evidence="1 4" key="2">
    <citation type="submission" date="2024-01" db="EMBL/GenBank/DDBJ databases">
        <title>Genome mining of biosynthetic gene clusters to explore secondary metabolites of Streptomyces sp.</title>
        <authorList>
            <person name="Baig A."/>
            <person name="Ajitkumar Shintre N."/>
            <person name="Kumar H."/>
            <person name="Anbarasu A."/>
            <person name="Ramaiah S."/>
        </authorList>
    </citation>
    <scope>NUCLEOTIDE SEQUENCE [LARGE SCALE GENOMIC DNA]</scope>
    <source>
        <strain evidence="1 4">A01</strain>
    </source>
</reference>
<dbReference type="Proteomes" id="UP000467124">
    <property type="component" value="Unassembled WGS sequence"/>
</dbReference>
<dbReference type="GeneID" id="91394396"/>